<evidence type="ECO:0000313" key="4">
    <source>
        <dbReference type="Proteomes" id="UP001152799"/>
    </source>
</evidence>
<feature type="compositionally biased region" description="Basic and acidic residues" evidence="1">
    <location>
        <begin position="12"/>
        <end position="25"/>
    </location>
</feature>
<dbReference type="EMBL" id="OU892286">
    <property type="protein sequence ID" value="CAG9761381.1"/>
    <property type="molecule type" value="Genomic_DNA"/>
</dbReference>
<evidence type="ECO:0000259" key="2">
    <source>
        <dbReference type="Pfam" id="PF25273"/>
    </source>
</evidence>
<feature type="domain" description="DUF7869" evidence="2">
    <location>
        <begin position="445"/>
        <end position="589"/>
    </location>
</feature>
<dbReference type="Pfam" id="PF25273">
    <property type="entry name" value="DUF7869"/>
    <property type="match status" value="1"/>
</dbReference>
<dbReference type="InterPro" id="IPR057191">
    <property type="entry name" value="DUF7869"/>
</dbReference>
<dbReference type="PANTHER" id="PTHR10773">
    <property type="entry name" value="DNA-DIRECTED RNA POLYMERASES I, II, AND III SUBUNIT RPABC2"/>
    <property type="match status" value="1"/>
</dbReference>
<keyword evidence="4" id="KW-1185">Reference proteome</keyword>
<feature type="compositionally biased region" description="Acidic residues" evidence="1">
    <location>
        <begin position="49"/>
        <end position="58"/>
    </location>
</feature>
<dbReference type="Proteomes" id="UP001152799">
    <property type="component" value="Chromosome 10"/>
</dbReference>
<name>A0A9N9MFN8_9CUCU</name>
<feature type="region of interest" description="Disordered" evidence="1">
    <location>
        <begin position="1"/>
        <end position="105"/>
    </location>
</feature>
<evidence type="ECO:0000256" key="1">
    <source>
        <dbReference type="SAM" id="MobiDB-lite"/>
    </source>
</evidence>
<feature type="compositionally biased region" description="Polar residues" evidence="1">
    <location>
        <begin position="65"/>
        <end position="77"/>
    </location>
</feature>
<reference evidence="3" key="1">
    <citation type="submission" date="2022-01" db="EMBL/GenBank/DDBJ databases">
        <authorList>
            <person name="King R."/>
        </authorList>
    </citation>
    <scope>NUCLEOTIDE SEQUENCE</scope>
</reference>
<evidence type="ECO:0000313" key="3">
    <source>
        <dbReference type="EMBL" id="CAG9761381.1"/>
    </source>
</evidence>
<gene>
    <name evidence="3" type="ORF">CEUTPL_LOCUS2086</name>
</gene>
<organism evidence="3 4">
    <name type="scientific">Ceutorhynchus assimilis</name>
    <name type="common">cabbage seed weevil</name>
    <dbReference type="NCBI Taxonomy" id="467358"/>
    <lineage>
        <taxon>Eukaryota</taxon>
        <taxon>Metazoa</taxon>
        <taxon>Ecdysozoa</taxon>
        <taxon>Arthropoda</taxon>
        <taxon>Hexapoda</taxon>
        <taxon>Insecta</taxon>
        <taxon>Pterygota</taxon>
        <taxon>Neoptera</taxon>
        <taxon>Endopterygota</taxon>
        <taxon>Coleoptera</taxon>
        <taxon>Polyphaga</taxon>
        <taxon>Cucujiformia</taxon>
        <taxon>Curculionidae</taxon>
        <taxon>Ceutorhynchinae</taxon>
        <taxon>Ceutorhynchus</taxon>
    </lineage>
</organism>
<protein>
    <recommendedName>
        <fullName evidence="2">DUF7869 domain-containing protein</fullName>
    </recommendedName>
</protein>
<sequence length="689" mass="80300">MSDYLSDTSDTDPFHNSDDSDKDPDYVDSSDNENNQGFTAQAPSSTTDTSEDEFDEDQAGPSRPHVTTSRTDTSHITANDEIIENEAENNDAGMETKTKKRKRRPEKWKKNINKLKRNSGKQYINKKGIVVSEKRLGPRCQCRGKCFDILTEVEKNTIFGNFYSMQDKNIQDSYLGALIDVKKVVRRRKTTEVEKKIYSYYYYVKVGPKSVKVCRTAFCSLHGIHKSRVLRICHSRASGSLLEKDKRGKHQNRPNKVPDEVVATVKNHIESFPARESHYSRNKNKKKFLPAELNVKKMYELYLEKYDFDQYSLLKNHQKIKPKVTYDFYYRYFTQNYNLSFGYPRRDTCSSCDVMKIRIEAASTEEERRELTVQKEVHLRKAQAFYDDLKEKSELAVTDPSVETICFDYQQNLPLPVLTTGDIFYARQIWVYNQMFHSCSNNQSVSYMFNEMTAKKGCIESISFLMHFIEKYVSKTVTTLYIFTDNCAGQNKNAVMVHFLLALVSNGRFRKIVHHLPEPGHSFLPCDRNFGQIEKKKRKKELLYLPDEWYDLVQSCGKKFVVERVEQDIIFDFKSYLEPYFKKTSVIKKKPFTISKYRIFIYDSVQPDQVLVTETHNIALVVGYPLYKSPGTKIDLHVAPLAYHEKLALKTKKYDSIMPIVKKYVPPIYLEYYNTIKRAADENNAEDSD</sequence>
<accession>A0A9N9MFN8</accession>
<dbReference type="PANTHER" id="PTHR10773:SF19">
    <property type="match status" value="1"/>
</dbReference>
<feature type="compositionally biased region" description="Polar residues" evidence="1">
    <location>
        <begin position="32"/>
        <end position="43"/>
    </location>
</feature>
<proteinExistence type="predicted"/>
<dbReference type="OrthoDB" id="6781428at2759"/>
<dbReference type="AlphaFoldDB" id="A0A9N9MFN8"/>